<evidence type="ECO:0000256" key="3">
    <source>
        <dbReference type="ARBA" id="ARBA00022801"/>
    </source>
</evidence>
<evidence type="ECO:0000313" key="7">
    <source>
        <dbReference type="EMBL" id="MCL1634898.1"/>
    </source>
</evidence>
<dbReference type="SUPFAM" id="SSF52788">
    <property type="entry name" value="Phosphotyrosine protein phosphatases I"/>
    <property type="match status" value="1"/>
</dbReference>
<dbReference type="InterPro" id="IPR023485">
    <property type="entry name" value="Ptyr_pPase"/>
</dbReference>
<gene>
    <name evidence="7" type="ORF">M2650_09675</name>
</gene>
<keyword evidence="3" id="KW-0378">Hydrolase</keyword>
<accession>A0ABT0MJP4</accession>
<dbReference type="InterPro" id="IPR017867">
    <property type="entry name" value="Tyr_phospatase_low_mol_wt"/>
</dbReference>
<dbReference type="Pfam" id="PF01451">
    <property type="entry name" value="LMWPc"/>
    <property type="match status" value="1"/>
</dbReference>
<dbReference type="RefSeq" id="WP_249473723.1">
    <property type="nucleotide sequence ID" value="NZ_JAMBEP010000001.1"/>
</dbReference>
<dbReference type="EMBL" id="JAMBEP010000001">
    <property type="protein sequence ID" value="MCL1634898.1"/>
    <property type="molecule type" value="Genomic_DNA"/>
</dbReference>
<comment type="similarity">
    <text evidence="1">Belongs to the low molecular weight phosphotyrosine protein phosphatase family.</text>
</comment>
<dbReference type="PANTHER" id="PTHR11717">
    <property type="entry name" value="LOW MOLECULAR WEIGHT PROTEIN TYROSINE PHOSPHATASE"/>
    <property type="match status" value="1"/>
</dbReference>
<evidence type="ECO:0000256" key="4">
    <source>
        <dbReference type="ARBA" id="ARBA00022912"/>
    </source>
</evidence>
<dbReference type="Proteomes" id="UP001431217">
    <property type="component" value="Unassembled WGS sequence"/>
</dbReference>
<evidence type="ECO:0000313" key="8">
    <source>
        <dbReference type="Proteomes" id="UP001431217"/>
    </source>
</evidence>
<comment type="caution">
    <text evidence="7">The sequence shown here is derived from an EMBL/GenBank/DDBJ whole genome shotgun (WGS) entry which is preliminary data.</text>
</comment>
<evidence type="ECO:0000256" key="1">
    <source>
        <dbReference type="ARBA" id="ARBA00011063"/>
    </source>
</evidence>
<dbReference type="CDD" id="cd16343">
    <property type="entry name" value="LMWPTP"/>
    <property type="match status" value="1"/>
</dbReference>
<organism evidence="7 8">
    <name type="scientific">Luteimonas galliterrae</name>
    <dbReference type="NCBI Taxonomy" id="2940486"/>
    <lineage>
        <taxon>Bacteria</taxon>
        <taxon>Pseudomonadati</taxon>
        <taxon>Pseudomonadota</taxon>
        <taxon>Gammaproteobacteria</taxon>
        <taxon>Lysobacterales</taxon>
        <taxon>Lysobacteraceae</taxon>
        <taxon>Luteimonas</taxon>
    </lineage>
</organism>
<protein>
    <recommendedName>
        <fullName evidence="2">protein-tyrosine-phosphatase</fullName>
        <ecNumber evidence="2">3.1.3.48</ecNumber>
    </recommendedName>
</protein>
<keyword evidence="4" id="KW-0904">Protein phosphatase</keyword>
<name>A0ABT0MJP4_9GAMM</name>
<dbReference type="InterPro" id="IPR050438">
    <property type="entry name" value="LMW_PTPase"/>
</dbReference>
<evidence type="ECO:0000256" key="2">
    <source>
        <dbReference type="ARBA" id="ARBA00013064"/>
    </source>
</evidence>
<keyword evidence="8" id="KW-1185">Reference proteome</keyword>
<evidence type="ECO:0000256" key="5">
    <source>
        <dbReference type="ARBA" id="ARBA00051722"/>
    </source>
</evidence>
<dbReference type="InterPro" id="IPR036196">
    <property type="entry name" value="Ptyr_pPase_sf"/>
</dbReference>
<dbReference type="EC" id="3.1.3.48" evidence="2"/>
<sequence>MIQSALIVCVGNICRSPMAEALLRHRLAGRDFAVGSAGLAALRGNPIDPLAEQVLAAHGLSAKAHIARQIEQALIDRADIVLTMEKRHMAALRALSPQSSGKIFLLRRWRDGADIPDPYGRKLDEFERAYDMIHSAMDDWISRV</sequence>
<proteinExistence type="inferred from homology"/>
<reference evidence="7 8" key="1">
    <citation type="submission" date="2022-05" db="EMBL/GenBank/DDBJ databases">
        <title>Luteimonas sp. SX5, whole genome shotgun sequencing project.</title>
        <authorList>
            <person name="Zhao G."/>
            <person name="Shen L."/>
        </authorList>
    </citation>
    <scope>NUCLEOTIDE SEQUENCE [LARGE SCALE GENOMIC DNA]</scope>
    <source>
        <strain evidence="7 8">SX5</strain>
    </source>
</reference>
<comment type="catalytic activity">
    <reaction evidence="5">
        <text>O-phospho-L-tyrosyl-[protein] + H2O = L-tyrosyl-[protein] + phosphate</text>
        <dbReference type="Rhea" id="RHEA:10684"/>
        <dbReference type="Rhea" id="RHEA-COMP:10136"/>
        <dbReference type="Rhea" id="RHEA-COMP:20101"/>
        <dbReference type="ChEBI" id="CHEBI:15377"/>
        <dbReference type="ChEBI" id="CHEBI:43474"/>
        <dbReference type="ChEBI" id="CHEBI:46858"/>
        <dbReference type="ChEBI" id="CHEBI:61978"/>
        <dbReference type="EC" id="3.1.3.48"/>
    </reaction>
</comment>
<evidence type="ECO:0000259" key="6">
    <source>
        <dbReference type="SMART" id="SM00226"/>
    </source>
</evidence>
<dbReference type="Gene3D" id="3.40.50.2300">
    <property type="match status" value="1"/>
</dbReference>
<dbReference type="PANTHER" id="PTHR11717:SF31">
    <property type="entry name" value="LOW MOLECULAR WEIGHT PROTEIN-TYROSINE-PHOSPHATASE ETP-RELATED"/>
    <property type="match status" value="1"/>
</dbReference>
<dbReference type="PRINTS" id="PR00719">
    <property type="entry name" value="LMWPTPASE"/>
</dbReference>
<dbReference type="SMART" id="SM00226">
    <property type="entry name" value="LMWPc"/>
    <property type="match status" value="1"/>
</dbReference>
<feature type="domain" description="Phosphotyrosine protein phosphatase I" evidence="6">
    <location>
        <begin position="3"/>
        <end position="143"/>
    </location>
</feature>